<gene>
    <name evidence="1" type="ORF">B1H19_30075</name>
</gene>
<name>A0A1V0TY36_9ACTN</name>
<evidence type="ECO:0000313" key="2">
    <source>
        <dbReference type="Proteomes" id="UP000192726"/>
    </source>
</evidence>
<keyword evidence="2" id="KW-1185">Reference proteome</keyword>
<protein>
    <submittedName>
        <fullName evidence="1">Uncharacterized protein</fullName>
    </submittedName>
</protein>
<evidence type="ECO:0000313" key="1">
    <source>
        <dbReference type="EMBL" id="ARF57879.1"/>
    </source>
</evidence>
<accession>A0A1V0TY36</accession>
<dbReference type="AlphaFoldDB" id="A0A1V0TY36"/>
<reference evidence="1 2" key="1">
    <citation type="submission" date="2017-04" db="EMBL/GenBank/DDBJ databases">
        <title>Complete Genome Sequence of Streptomyces gilvosporeus F607, a Capable Producer of Natamycin.</title>
        <authorList>
            <person name="Zong G."/>
            <person name="Zhong C."/>
            <person name="Fu J."/>
            <person name="Qin R."/>
            <person name="Cao G."/>
        </authorList>
    </citation>
    <scope>NUCLEOTIDE SEQUENCE [LARGE SCALE GENOMIC DNA]</scope>
    <source>
        <strain evidence="1 2">F607</strain>
    </source>
</reference>
<dbReference type="KEGG" id="sgv:B1H19_30075"/>
<proteinExistence type="predicted"/>
<dbReference type="EMBL" id="CP020569">
    <property type="protein sequence ID" value="ARF57879.1"/>
    <property type="molecule type" value="Genomic_DNA"/>
</dbReference>
<dbReference type="Proteomes" id="UP000192726">
    <property type="component" value="Chromosome"/>
</dbReference>
<sequence length="72" mass="7745">MRCSPRHLHHTGGLRHDQGQAVLTTLVINTTSPSSQQVTAVAGLFRDIRPAGLSRLTLSVALSPSPIDIRHP</sequence>
<organism evidence="1 2">
    <name type="scientific">Streptomyces gilvosporeus</name>
    <dbReference type="NCBI Taxonomy" id="553510"/>
    <lineage>
        <taxon>Bacteria</taxon>
        <taxon>Bacillati</taxon>
        <taxon>Actinomycetota</taxon>
        <taxon>Actinomycetes</taxon>
        <taxon>Kitasatosporales</taxon>
        <taxon>Streptomycetaceae</taxon>
        <taxon>Streptomyces</taxon>
    </lineage>
</organism>